<feature type="transmembrane region" description="Helical" evidence="7">
    <location>
        <begin position="294"/>
        <end position="318"/>
    </location>
</feature>
<keyword evidence="6 7" id="KW-0472">Membrane</keyword>
<evidence type="ECO:0000256" key="7">
    <source>
        <dbReference type="RuleBase" id="RU363032"/>
    </source>
</evidence>
<evidence type="ECO:0000313" key="10">
    <source>
        <dbReference type="Proteomes" id="UP000077469"/>
    </source>
</evidence>
<dbReference type="InterPro" id="IPR000515">
    <property type="entry name" value="MetI-like"/>
</dbReference>
<reference evidence="9 10" key="1">
    <citation type="submission" date="2014-01" db="EMBL/GenBank/DDBJ databases">
        <title>Genome sequencing of Thermotog hypogea.</title>
        <authorList>
            <person name="Zhang X."/>
            <person name="Alvare G."/>
            <person name="Fristensky B."/>
            <person name="Chen L."/>
            <person name="Suen T."/>
            <person name="Chen Q."/>
            <person name="Ma K."/>
        </authorList>
    </citation>
    <scope>NUCLEOTIDE SEQUENCE [LARGE SCALE GENOMIC DNA]</scope>
    <source>
        <strain evidence="9 10">DSM 11164</strain>
    </source>
</reference>
<dbReference type="STRING" id="1123384.AJ81_07165"/>
<keyword evidence="4 7" id="KW-0812">Transmembrane</keyword>
<evidence type="ECO:0000313" key="9">
    <source>
        <dbReference type="EMBL" id="AJC74005.1"/>
    </source>
</evidence>
<feature type="transmembrane region" description="Helical" evidence="7">
    <location>
        <begin position="12"/>
        <end position="34"/>
    </location>
</feature>
<comment type="subcellular location">
    <subcellularLocation>
        <location evidence="1 7">Cell membrane</location>
        <topology evidence="1 7">Multi-pass membrane protein</topology>
    </subcellularLocation>
</comment>
<comment type="similarity">
    <text evidence="7">Belongs to the binding-protein-dependent transport system permease family.</text>
</comment>
<dbReference type="Pfam" id="PF00528">
    <property type="entry name" value="BPD_transp_1"/>
    <property type="match status" value="1"/>
</dbReference>
<evidence type="ECO:0000256" key="1">
    <source>
        <dbReference type="ARBA" id="ARBA00004651"/>
    </source>
</evidence>
<dbReference type="PROSITE" id="PS50928">
    <property type="entry name" value="ABC_TM1"/>
    <property type="match status" value="1"/>
</dbReference>
<accession>A0A0X1KRR4</accession>
<dbReference type="PANTHER" id="PTHR43163:SF9">
    <property type="entry name" value="ABC TRANSPORTER PERMEASE PROTEIN"/>
    <property type="match status" value="1"/>
</dbReference>
<dbReference type="PaxDb" id="1123384-AJ81_07165"/>
<evidence type="ECO:0000256" key="5">
    <source>
        <dbReference type="ARBA" id="ARBA00022989"/>
    </source>
</evidence>
<feature type="domain" description="ABC transmembrane type-1" evidence="8">
    <location>
        <begin position="100"/>
        <end position="315"/>
    </location>
</feature>
<sequence>MDVLFVKYLSRRILSAVLLIVLVITINFFIIHLAPGDPATIMTGLENPSPQIIEALKRKYGLDKPLVVQYLKYMTNLLRGDLGFSYVYDQPSWKLIGPRVFPTLSITVTASILAFVLGTYLAVLASRLRRKFGDLFLSLISYILYAMPSFWLGLILILVFASKLKWFPTSGMFDMRASYEGFRKVLDYLHHLFLPVFTLLLIQLPVFYRVTRASIVQNLREDYVTVLSAVGISNDRLFKKYVMKNSIIPAVTIFGITLGFSITGAALIEIVFAWPGMGRLLLDAVFRRDYQLLLSIYFLMAVFISVAMIVTDIVIAILDPRVRLL</sequence>
<dbReference type="SUPFAM" id="SSF161098">
    <property type="entry name" value="MetI-like"/>
    <property type="match status" value="1"/>
</dbReference>
<keyword evidence="3" id="KW-1003">Cell membrane</keyword>
<feature type="transmembrane region" description="Helical" evidence="7">
    <location>
        <begin position="247"/>
        <end position="274"/>
    </location>
</feature>
<keyword evidence="10" id="KW-1185">Reference proteome</keyword>
<dbReference type="PANTHER" id="PTHR43163">
    <property type="entry name" value="DIPEPTIDE TRANSPORT SYSTEM PERMEASE PROTEIN DPPB-RELATED"/>
    <property type="match status" value="1"/>
</dbReference>
<evidence type="ECO:0000256" key="2">
    <source>
        <dbReference type="ARBA" id="ARBA00022448"/>
    </source>
</evidence>
<dbReference type="PATRIC" id="fig|1123384.7.peg.1439"/>
<evidence type="ECO:0000256" key="3">
    <source>
        <dbReference type="ARBA" id="ARBA00022475"/>
    </source>
</evidence>
<gene>
    <name evidence="9" type="ORF">AJ81_07165</name>
</gene>
<dbReference type="CDD" id="cd06261">
    <property type="entry name" value="TM_PBP2"/>
    <property type="match status" value="1"/>
</dbReference>
<name>A0A0X1KRR4_9THEM</name>
<dbReference type="RefSeq" id="WP_031504365.1">
    <property type="nucleotide sequence ID" value="NC_022795.1"/>
</dbReference>
<evidence type="ECO:0000256" key="4">
    <source>
        <dbReference type="ARBA" id="ARBA00022692"/>
    </source>
</evidence>
<keyword evidence="2 7" id="KW-0813">Transport</keyword>
<feature type="transmembrane region" description="Helical" evidence="7">
    <location>
        <begin position="100"/>
        <end position="123"/>
    </location>
</feature>
<keyword evidence="5 7" id="KW-1133">Transmembrane helix</keyword>
<evidence type="ECO:0000256" key="6">
    <source>
        <dbReference type="ARBA" id="ARBA00023136"/>
    </source>
</evidence>
<evidence type="ECO:0000259" key="8">
    <source>
        <dbReference type="PROSITE" id="PS50928"/>
    </source>
</evidence>
<dbReference type="Proteomes" id="UP000077469">
    <property type="component" value="Chromosome"/>
</dbReference>
<dbReference type="GO" id="GO:0005886">
    <property type="term" value="C:plasma membrane"/>
    <property type="evidence" value="ECO:0007669"/>
    <property type="project" value="UniProtKB-SubCell"/>
</dbReference>
<feature type="transmembrane region" description="Helical" evidence="7">
    <location>
        <begin position="135"/>
        <end position="161"/>
    </location>
</feature>
<organism evidence="9 10">
    <name type="scientific">Pseudothermotoga hypogea DSM 11164 = NBRC 106472</name>
    <dbReference type="NCBI Taxonomy" id="1123384"/>
    <lineage>
        <taxon>Bacteria</taxon>
        <taxon>Thermotogati</taxon>
        <taxon>Thermotogota</taxon>
        <taxon>Thermotogae</taxon>
        <taxon>Thermotogales</taxon>
        <taxon>Thermotogaceae</taxon>
        <taxon>Pseudothermotoga</taxon>
    </lineage>
</organism>
<proteinExistence type="inferred from homology"/>
<dbReference type="KEGG" id="phy:AJ81_07165"/>
<dbReference type="EMBL" id="CP007141">
    <property type="protein sequence ID" value="AJC74005.1"/>
    <property type="molecule type" value="Genomic_DNA"/>
</dbReference>
<dbReference type="InterPro" id="IPR035906">
    <property type="entry name" value="MetI-like_sf"/>
</dbReference>
<dbReference type="OrthoDB" id="24153at2"/>
<protein>
    <submittedName>
        <fullName evidence="9">Peptide transporter</fullName>
    </submittedName>
</protein>
<dbReference type="GO" id="GO:0055085">
    <property type="term" value="P:transmembrane transport"/>
    <property type="evidence" value="ECO:0007669"/>
    <property type="project" value="InterPro"/>
</dbReference>
<feature type="transmembrane region" description="Helical" evidence="7">
    <location>
        <begin position="188"/>
        <end position="210"/>
    </location>
</feature>
<dbReference type="Gene3D" id="1.10.3720.10">
    <property type="entry name" value="MetI-like"/>
    <property type="match status" value="1"/>
</dbReference>
<dbReference type="InterPro" id="IPR045621">
    <property type="entry name" value="BPD_transp_1_N"/>
</dbReference>
<dbReference type="AlphaFoldDB" id="A0A0X1KRR4"/>
<dbReference type="Pfam" id="PF19300">
    <property type="entry name" value="BPD_transp_1_N"/>
    <property type="match status" value="1"/>
</dbReference>